<dbReference type="InterPro" id="IPR027417">
    <property type="entry name" value="P-loop_NTPase"/>
</dbReference>
<reference evidence="1 2" key="1">
    <citation type="submission" date="2024-02" db="EMBL/GenBank/DDBJ databases">
        <authorList>
            <person name="Chen Y."/>
            <person name="Shah S."/>
            <person name="Dougan E. K."/>
            <person name="Thang M."/>
            <person name="Chan C."/>
        </authorList>
    </citation>
    <scope>NUCLEOTIDE SEQUENCE [LARGE SCALE GENOMIC DNA]</scope>
</reference>
<dbReference type="CDD" id="cd00882">
    <property type="entry name" value="Ras_like_GTPase"/>
    <property type="match status" value="1"/>
</dbReference>
<gene>
    <name evidence="1" type="ORF">SCF082_LOCUS27925</name>
</gene>
<accession>A0ABP0MJ24</accession>
<evidence type="ECO:0008006" key="3">
    <source>
        <dbReference type="Google" id="ProtNLM"/>
    </source>
</evidence>
<dbReference type="EMBL" id="CAXAMM010021840">
    <property type="protein sequence ID" value="CAK9050687.1"/>
    <property type="molecule type" value="Genomic_DNA"/>
</dbReference>
<dbReference type="Proteomes" id="UP001642464">
    <property type="component" value="Unassembled WGS sequence"/>
</dbReference>
<comment type="caution">
    <text evidence="1">The sequence shown here is derived from an EMBL/GenBank/DDBJ whole genome shotgun (WGS) entry which is preliminary data.</text>
</comment>
<sequence length="601" mass="67284">MAGLARRALARRGPPRCELGDGESAFPTFLAVVADDARKHAAEDRMGRQAREQLEGVVRVSTLAELKKRGCNLKSREPWQAGRVYRRHEDPENPSYFLVEKWAVKMTQSCLDAMEKYLVNLGLEEFYVSWKMKASGRKSVKARLFGDRGGVAMARYSKFFCRPSHPPFIKEGLDMFWVRDSEQCVIAAEERTVFELGQAFVEAGQPTVESVDLKITFARKHKAMRHFAAKFKALFSGGEVGVDWKRVGDAEATTELFLSFYPLELFMIPDDLPLTEKIDARTKPSEIKINCSKFLGLQASQSWLLTSCSFNIACVGPVNAGKSCLIHSANVALNQLVGFNNNINTGDALMEQGLRVRGVASEEQPRHHTKESTNLFKMLDCSFKTRCKTYQGELRLMDTTGIPASEADAARWKERILQDEPGVRSSLKAQVMEVAIPDVTLLVFDAKDLFQRISQALSARAFMAQYRPLIDEIRAVLPNHPYLVVLTKMDELNNFMDSQDGTLEDAKAQLEEEVKAVFSDTADVVCVTNHTIPTMADRKAFAALESGATSPGQARTKYLAQIAEWTKRNNEHLLLMFLATNAARDVKEKLRATAQKTCTVM</sequence>
<organism evidence="1 2">
    <name type="scientific">Durusdinium trenchii</name>
    <dbReference type="NCBI Taxonomy" id="1381693"/>
    <lineage>
        <taxon>Eukaryota</taxon>
        <taxon>Sar</taxon>
        <taxon>Alveolata</taxon>
        <taxon>Dinophyceae</taxon>
        <taxon>Suessiales</taxon>
        <taxon>Symbiodiniaceae</taxon>
        <taxon>Durusdinium</taxon>
    </lineage>
</organism>
<dbReference type="SUPFAM" id="SSF52540">
    <property type="entry name" value="P-loop containing nucleoside triphosphate hydrolases"/>
    <property type="match status" value="1"/>
</dbReference>
<evidence type="ECO:0000313" key="2">
    <source>
        <dbReference type="Proteomes" id="UP001642464"/>
    </source>
</evidence>
<protein>
    <recommendedName>
        <fullName evidence="3">G domain-containing protein</fullName>
    </recommendedName>
</protein>
<keyword evidence="2" id="KW-1185">Reference proteome</keyword>
<evidence type="ECO:0000313" key="1">
    <source>
        <dbReference type="EMBL" id="CAK9050687.1"/>
    </source>
</evidence>
<dbReference type="Gene3D" id="3.40.50.300">
    <property type="entry name" value="P-loop containing nucleotide triphosphate hydrolases"/>
    <property type="match status" value="1"/>
</dbReference>
<name>A0ABP0MJ24_9DINO</name>
<proteinExistence type="predicted"/>